<name>A0A9D3UYL9_9ROSI</name>
<evidence type="ECO:0000313" key="2">
    <source>
        <dbReference type="EMBL" id="KAH1064302.1"/>
    </source>
</evidence>
<accession>A0A9D3UYL9</accession>
<dbReference type="EMBL" id="JAIQCV010000009">
    <property type="protein sequence ID" value="KAH1064302.1"/>
    <property type="molecule type" value="Genomic_DNA"/>
</dbReference>
<dbReference type="InterPro" id="IPR002156">
    <property type="entry name" value="RNaseH_domain"/>
</dbReference>
<protein>
    <recommendedName>
        <fullName evidence="1">RNase H type-1 domain-containing protein</fullName>
    </recommendedName>
</protein>
<dbReference type="GO" id="GO:0004523">
    <property type="term" value="F:RNA-DNA hybrid ribonuclease activity"/>
    <property type="evidence" value="ECO:0007669"/>
    <property type="project" value="InterPro"/>
</dbReference>
<dbReference type="PANTHER" id="PTHR47723">
    <property type="entry name" value="OS05G0353850 PROTEIN"/>
    <property type="match status" value="1"/>
</dbReference>
<keyword evidence="3" id="KW-1185">Reference proteome</keyword>
<dbReference type="CDD" id="cd06222">
    <property type="entry name" value="RNase_H_like"/>
    <property type="match status" value="1"/>
</dbReference>
<dbReference type="GO" id="GO:0003676">
    <property type="term" value="F:nucleic acid binding"/>
    <property type="evidence" value="ECO:0007669"/>
    <property type="project" value="InterPro"/>
</dbReference>
<dbReference type="Proteomes" id="UP000828251">
    <property type="component" value="Unassembled WGS sequence"/>
</dbReference>
<proteinExistence type="predicted"/>
<dbReference type="Pfam" id="PF13456">
    <property type="entry name" value="RVT_3"/>
    <property type="match status" value="1"/>
</dbReference>
<dbReference type="AlphaFoldDB" id="A0A9D3UYL9"/>
<gene>
    <name evidence="2" type="ORF">J1N35_029289</name>
</gene>
<evidence type="ECO:0000259" key="1">
    <source>
        <dbReference type="Pfam" id="PF13456"/>
    </source>
</evidence>
<evidence type="ECO:0000313" key="3">
    <source>
        <dbReference type="Proteomes" id="UP000828251"/>
    </source>
</evidence>
<dbReference type="OrthoDB" id="1002604at2759"/>
<feature type="domain" description="RNase H type-1" evidence="1">
    <location>
        <begin position="12"/>
        <end position="80"/>
    </location>
</feature>
<reference evidence="2 3" key="1">
    <citation type="journal article" date="2021" name="Plant Biotechnol. J.">
        <title>Multi-omics assisted identification of the key and species-specific regulatory components of drought-tolerant mechanisms in Gossypium stocksii.</title>
        <authorList>
            <person name="Yu D."/>
            <person name="Ke L."/>
            <person name="Zhang D."/>
            <person name="Wu Y."/>
            <person name="Sun Y."/>
            <person name="Mei J."/>
            <person name="Sun J."/>
            <person name="Sun Y."/>
        </authorList>
    </citation>
    <scope>NUCLEOTIDE SEQUENCE [LARGE SCALE GENOMIC DNA]</scope>
    <source>
        <strain evidence="3">cv. E1</strain>
        <tissue evidence="2">Leaf</tissue>
    </source>
</reference>
<dbReference type="InterPro" id="IPR044730">
    <property type="entry name" value="RNase_H-like_dom_plant"/>
</dbReference>
<sequence length="128" mass="15143">MENYLQSNYIKGALDGLHLAWNLRIENLVLEMDSTEAIQLIQTNSTEQHHSVVLRAIKDLLQLDWMIQIKHEFREGNKVTYMDDEYSDLLRLFEYMGFLQMPMTYFLAATVDRAWKAEFGNDMSFTRL</sequence>
<dbReference type="PANTHER" id="PTHR47723:SF19">
    <property type="entry name" value="POLYNUCLEOTIDYL TRANSFERASE, RIBONUCLEASE H-LIKE SUPERFAMILY PROTEIN"/>
    <property type="match status" value="1"/>
</dbReference>
<dbReference type="InterPro" id="IPR053151">
    <property type="entry name" value="RNase_H-like"/>
</dbReference>
<organism evidence="2 3">
    <name type="scientific">Gossypium stocksii</name>
    <dbReference type="NCBI Taxonomy" id="47602"/>
    <lineage>
        <taxon>Eukaryota</taxon>
        <taxon>Viridiplantae</taxon>
        <taxon>Streptophyta</taxon>
        <taxon>Embryophyta</taxon>
        <taxon>Tracheophyta</taxon>
        <taxon>Spermatophyta</taxon>
        <taxon>Magnoliopsida</taxon>
        <taxon>eudicotyledons</taxon>
        <taxon>Gunneridae</taxon>
        <taxon>Pentapetalae</taxon>
        <taxon>rosids</taxon>
        <taxon>malvids</taxon>
        <taxon>Malvales</taxon>
        <taxon>Malvaceae</taxon>
        <taxon>Malvoideae</taxon>
        <taxon>Gossypium</taxon>
    </lineage>
</organism>
<comment type="caution">
    <text evidence="2">The sequence shown here is derived from an EMBL/GenBank/DDBJ whole genome shotgun (WGS) entry which is preliminary data.</text>
</comment>